<evidence type="ECO:0000259" key="2">
    <source>
        <dbReference type="Pfam" id="PF13193"/>
    </source>
</evidence>
<dbReference type="InterPro" id="IPR042099">
    <property type="entry name" value="ANL_N_sf"/>
</dbReference>
<dbReference type="InterPro" id="IPR020845">
    <property type="entry name" value="AMP-binding_CS"/>
</dbReference>
<evidence type="ECO:0000313" key="3">
    <source>
        <dbReference type="EMBL" id="GAA2074721.1"/>
    </source>
</evidence>
<dbReference type="InterPro" id="IPR025110">
    <property type="entry name" value="AMP-bd_C"/>
</dbReference>
<evidence type="ECO:0000313" key="4">
    <source>
        <dbReference type="Proteomes" id="UP001501480"/>
    </source>
</evidence>
<evidence type="ECO:0000259" key="1">
    <source>
        <dbReference type="Pfam" id="PF00501"/>
    </source>
</evidence>
<feature type="domain" description="AMP-dependent synthetase/ligase" evidence="1">
    <location>
        <begin position="18"/>
        <end position="397"/>
    </location>
</feature>
<sequence>MTPSERLEFDFSTAVEALDHHARTTPDRVAVHYGETGQDTTYAELARTTDLIAGNLADRGLRPGAKVSVLTTQPLVATLAMFGAWKAGCLYAPINFQYTQDLLAYQLNDTDPDLLVVDVGLLPAVQAVHAALEQVPPTVVVGGEGPDTWDSLLAESTRPDVVVEWDMPANIIYTSGTTGPSKGVVQLHRWVNQYCWLGRRMLTPDDVVYNDLPMYHVGGAHFNVTRAIWSGASVSLWDRFSPHDFWRRIRGTGCTAAVLLDVMIPWLLGSEPSDDDRANPLNKVHMQPLPATHHEFAVRFGIDFVTSGFGQSEGGNPLAAVFEQLPEGEGTPPELYRGRNHAQVHALVEAFDLVLVRGDEEVPKGIMGRELPHMEVTVRDTTDDECPPGQVGELCMRPRSPGVLFHEYLAKPAATVQAWRNLWFHTGDAAFADADGIFYYVDRLGDRIRVRGENISSFHVEELLAKHESVQLAAVVSVPSAVGDEDEIVAFIEMAEGHSFDANSLRSHCESTMPKFMRPRDVIVLEQIPRTPTNKIEKYKLRKQFLEGTPS</sequence>
<dbReference type="Pfam" id="PF13193">
    <property type="entry name" value="AMP-binding_C"/>
    <property type="match status" value="1"/>
</dbReference>
<dbReference type="RefSeq" id="WP_344325879.1">
    <property type="nucleotide sequence ID" value="NZ_BAAAPY010000003.1"/>
</dbReference>
<gene>
    <name evidence="3" type="ORF">GCM10009821_12020</name>
</gene>
<name>A0ABN2VY00_9ACTN</name>
<feature type="domain" description="AMP-binding enzyme C-terminal" evidence="2">
    <location>
        <begin position="460"/>
        <end position="535"/>
    </location>
</feature>
<dbReference type="InterPro" id="IPR050237">
    <property type="entry name" value="ATP-dep_AMP-bd_enzyme"/>
</dbReference>
<dbReference type="PANTHER" id="PTHR43767">
    <property type="entry name" value="LONG-CHAIN-FATTY-ACID--COA LIGASE"/>
    <property type="match status" value="1"/>
</dbReference>
<dbReference type="GO" id="GO:0016874">
    <property type="term" value="F:ligase activity"/>
    <property type="evidence" value="ECO:0007669"/>
    <property type="project" value="UniProtKB-KW"/>
</dbReference>
<dbReference type="Gene3D" id="3.30.300.30">
    <property type="match status" value="1"/>
</dbReference>
<comment type="caution">
    <text evidence="3">The sequence shown here is derived from an EMBL/GenBank/DDBJ whole genome shotgun (WGS) entry which is preliminary data.</text>
</comment>
<dbReference type="PROSITE" id="PS00455">
    <property type="entry name" value="AMP_BINDING"/>
    <property type="match status" value="1"/>
</dbReference>
<dbReference type="InterPro" id="IPR045851">
    <property type="entry name" value="AMP-bd_C_sf"/>
</dbReference>
<dbReference type="InterPro" id="IPR000873">
    <property type="entry name" value="AMP-dep_synth/lig_dom"/>
</dbReference>
<keyword evidence="4" id="KW-1185">Reference proteome</keyword>
<proteinExistence type="predicted"/>
<keyword evidence="3" id="KW-0436">Ligase</keyword>
<dbReference type="Gene3D" id="3.40.50.12780">
    <property type="entry name" value="N-terminal domain of ligase-like"/>
    <property type="match status" value="1"/>
</dbReference>
<organism evidence="3 4">
    <name type="scientific">Aeromicrobium halocynthiae</name>
    <dbReference type="NCBI Taxonomy" id="560557"/>
    <lineage>
        <taxon>Bacteria</taxon>
        <taxon>Bacillati</taxon>
        <taxon>Actinomycetota</taxon>
        <taxon>Actinomycetes</taxon>
        <taxon>Propionibacteriales</taxon>
        <taxon>Nocardioidaceae</taxon>
        <taxon>Aeromicrobium</taxon>
    </lineage>
</organism>
<accession>A0ABN2VY00</accession>
<dbReference type="PANTHER" id="PTHR43767:SF1">
    <property type="entry name" value="NONRIBOSOMAL PEPTIDE SYNTHASE PES1 (EUROFUNG)-RELATED"/>
    <property type="match status" value="1"/>
</dbReference>
<dbReference type="Pfam" id="PF00501">
    <property type="entry name" value="AMP-binding"/>
    <property type="match status" value="1"/>
</dbReference>
<dbReference type="EMBL" id="BAAAPY010000003">
    <property type="protein sequence ID" value="GAA2074721.1"/>
    <property type="molecule type" value="Genomic_DNA"/>
</dbReference>
<reference evidence="3 4" key="1">
    <citation type="journal article" date="2019" name="Int. J. Syst. Evol. Microbiol.">
        <title>The Global Catalogue of Microorganisms (GCM) 10K type strain sequencing project: providing services to taxonomists for standard genome sequencing and annotation.</title>
        <authorList>
            <consortium name="The Broad Institute Genomics Platform"/>
            <consortium name="The Broad Institute Genome Sequencing Center for Infectious Disease"/>
            <person name="Wu L."/>
            <person name="Ma J."/>
        </authorList>
    </citation>
    <scope>NUCLEOTIDE SEQUENCE [LARGE SCALE GENOMIC DNA]</scope>
    <source>
        <strain evidence="3 4">JCM 15749</strain>
    </source>
</reference>
<dbReference type="SUPFAM" id="SSF56801">
    <property type="entry name" value="Acetyl-CoA synthetase-like"/>
    <property type="match status" value="1"/>
</dbReference>
<protein>
    <submittedName>
        <fullName evidence="3">ATP-dependent acyl-CoA ligase</fullName>
    </submittedName>
</protein>
<dbReference type="Proteomes" id="UP001501480">
    <property type="component" value="Unassembled WGS sequence"/>
</dbReference>